<evidence type="ECO:0000256" key="5">
    <source>
        <dbReference type="ARBA" id="ARBA00023004"/>
    </source>
</evidence>
<dbReference type="AlphaFoldDB" id="A0A0K6I9M7"/>
<feature type="chain" id="PRO_5005505351" description="High-potential iron-sulfur protein" evidence="8">
    <location>
        <begin position="40"/>
        <end position="97"/>
    </location>
</feature>
<dbReference type="EMBL" id="CYHF01000010">
    <property type="protein sequence ID" value="CUA99845.1"/>
    <property type="molecule type" value="Genomic_DNA"/>
</dbReference>
<name>A0A0K6I9M7_9BURK</name>
<evidence type="ECO:0000256" key="7">
    <source>
        <dbReference type="RuleBase" id="RU000620"/>
    </source>
</evidence>
<proteinExistence type="inferred from homology"/>
<dbReference type="Pfam" id="PF01355">
    <property type="entry name" value="HIPIP"/>
    <property type="match status" value="1"/>
</dbReference>
<dbReference type="Gene3D" id="4.10.490.10">
    <property type="entry name" value="High potential iron-sulphur protein"/>
    <property type="match status" value="1"/>
</dbReference>
<keyword evidence="1 7" id="KW-0813">Transport</keyword>
<evidence type="ECO:0000256" key="1">
    <source>
        <dbReference type="ARBA" id="ARBA00022448"/>
    </source>
</evidence>
<dbReference type="GO" id="GO:0019646">
    <property type="term" value="P:aerobic electron transport chain"/>
    <property type="evidence" value="ECO:0007669"/>
    <property type="project" value="InterPro"/>
</dbReference>
<dbReference type="GO" id="GO:0051539">
    <property type="term" value="F:4 iron, 4 sulfur cluster binding"/>
    <property type="evidence" value="ECO:0007669"/>
    <property type="project" value="UniProtKB-KW"/>
</dbReference>
<feature type="domain" description="High potential iron-sulfur proteins family profile" evidence="9">
    <location>
        <begin position="31"/>
        <end position="97"/>
    </location>
</feature>
<comment type="function">
    <text evidence="7">Specific class of high-redox-potential 4Fe-4S ferredoxins. Functions in anaerobic electron transport in most purple and in some other photosynthetic bacteria and in at least one genus (Paracoccus) of halophilic, denitrifying bacteria.</text>
</comment>
<organism evidence="10 11">
    <name type="scientific">Thiomonas bhubaneswarensis</name>
    <dbReference type="NCBI Taxonomy" id="339866"/>
    <lineage>
        <taxon>Bacteria</taxon>
        <taxon>Pseudomonadati</taxon>
        <taxon>Pseudomonadota</taxon>
        <taxon>Betaproteobacteria</taxon>
        <taxon>Burkholderiales</taxon>
        <taxon>Thiomonas</taxon>
    </lineage>
</organism>
<dbReference type="InterPro" id="IPR036369">
    <property type="entry name" value="HIPIP_sf"/>
</dbReference>
<evidence type="ECO:0000256" key="2">
    <source>
        <dbReference type="ARBA" id="ARBA00022485"/>
    </source>
</evidence>
<dbReference type="OrthoDB" id="5334781at2"/>
<dbReference type="GO" id="GO:0009055">
    <property type="term" value="F:electron transfer activity"/>
    <property type="evidence" value="ECO:0007669"/>
    <property type="project" value="InterPro"/>
</dbReference>
<evidence type="ECO:0000256" key="4">
    <source>
        <dbReference type="ARBA" id="ARBA00022982"/>
    </source>
</evidence>
<dbReference type="PROSITE" id="PS51373">
    <property type="entry name" value="HIPIP"/>
    <property type="match status" value="1"/>
</dbReference>
<gene>
    <name evidence="10" type="ORF">Ga0061069_110124</name>
</gene>
<keyword evidence="2 7" id="KW-0004">4Fe-4S</keyword>
<evidence type="ECO:0000256" key="8">
    <source>
        <dbReference type="SAM" id="SignalP"/>
    </source>
</evidence>
<protein>
    <recommendedName>
        <fullName evidence="7">High-potential iron-sulfur protein</fullName>
        <shortName evidence="7">HiPIP</shortName>
    </recommendedName>
</protein>
<comment type="similarity">
    <text evidence="7">Belongs to the high-potential iron-sulfur protein (HiPIP) family.</text>
</comment>
<dbReference type="PROSITE" id="PS51318">
    <property type="entry name" value="TAT"/>
    <property type="match status" value="1"/>
</dbReference>
<keyword evidence="4 7" id="KW-0249">Electron transport</keyword>
<dbReference type="GO" id="GO:0046872">
    <property type="term" value="F:metal ion binding"/>
    <property type="evidence" value="ECO:0007669"/>
    <property type="project" value="UniProtKB-KW"/>
</dbReference>
<accession>A0A0K6I9M7</accession>
<keyword evidence="3 7" id="KW-0479">Metal-binding</keyword>
<keyword evidence="6 7" id="KW-0411">Iron-sulfur</keyword>
<keyword evidence="5 7" id="KW-0408">Iron</keyword>
<keyword evidence="8" id="KW-0732">Signal</keyword>
<comment type="subunit">
    <text evidence="7">Homodimer.</text>
</comment>
<dbReference type="InterPro" id="IPR000170">
    <property type="entry name" value="High_potential_FeS_prot"/>
</dbReference>
<dbReference type="STRING" id="339866.GCA_001418255_02685"/>
<reference evidence="11" key="1">
    <citation type="submission" date="2015-08" db="EMBL/GenBank/DDBJ databases">
        <authorList>
            <person name="Varghese N."/>
        </authorList>
    </citation>
    <scope>NUCLEOTIDE SEQUENCE [LARGE SCALE GENOMIC DNA]</scope>
    <source>
        <strain evidence="11">DSM 18181</strain>
    </source>
</reference>
<keyword evidence="11" id="KW-1185">Reference proteome</keyword>
<dbReference type="Proteomes" id="UP000183649">
    <property type="component" value="Unassembled WGS sequence"/>
</dbReference>
<evidence type="ECO:0000313" key="11">
    <source>
        <dbReference type="Proteomes" id="UP000183649"/>
    </source>
</evidence>
<dbReference type="SUPFAM" id="SSF57652">
    <property type="entry name" value="HIPIP (high potential iron protein)"/>
    <property type="match status" value="1"/>
</dbReference>
<evidence type="ECO:0000256" key="3">
    <source>
        <dbReference type="ARBA" id="ARBA00022723"/>
    </source>
</evidence>
<dbReference type="RefSeq" id="WP_055451510.1">
    <property type="nucleotide sequence ID" value="NZ_CYHF01000010.1"/>
</dbReference>
<sequence>MNHPPSFRSLSNPQRRRLLRQGGLLLAVVGAATLAPARADDGMLSKTAVHYQDSPHGGQHCSDCAYFIPGATATASGSCRLVAGTIFPEGWCERFSS</sequence>
<feature type="signal peptide" evidence="8">
    <location>
        <begin position="1"/>
        <end position="39"/>
    </location>
</feature>
<evidence type="ECO:0000313" key="10">
    <source>
        <dbReference type="EMBL" id="CUA99845.1"/>
    </source>
</evidence>
<evidence type="ECO:0000256" key="6">
    <source>
        <dbReference type="ARBA" id="ARBA00023014"/>
    </source>
</evidence>
<evidence type="ECO:0000259" key="9">
    <source>
        <dbReference type="PROSITE" id="PS51373"/>
    </source>
</evidence>
<dbReference type="InterPro" id="IPR006311">
    <property type="entry name" value="TAT_signal"/>
</dbReference>